<protein>
    <submittedName>
        <fullName evidence="2">DUF3857 domain-containing protein</fullName>
    </submittedName>
</protein>
<name>A0A5D4GW48_9SPHI</name>
<dbReference type="Proteomes" id="UP000322362">
    <property type="component" value="Unassembled WGS sequence"/>
</dbReference>
<dbReference type="InterPro" id="IPR002931">
    <property type="entry name" value="Transglutaminase-like"/>
</dbReference>
<dbReference type="Gene3D" id="2.60.40.3140">
    <property type="match status" value="1"/>
</dbReference>
<organism evidence="2 3">
    <name type="scientific">Sphingobacterium phlebotomi</name>
    <dbReference type="NCBI Taxonomy" id="2605433"/>
    <lineage>
        <taxon>Bacteria</taxon>
        <taxon>Pseudomonadati</taxon>
        <taxon>Bacteroidota</taxon>
        <taxon>Sphingobacteriia</taxon>
        <taxon>Sphingobacteriales</taxon>
        <taxon>Sphingobacteriaceae</taxon>
        <taxon>Sphingobacterium</taxon>
    </lineage>
</organism>
<gene>
    <name evidence="2" type="ORF">FXV77_20020</name>
</gene>
<evidence type="ECO:0000313" key="3">
    <source>
        <dbReference type="Proteomes" id="UP000322362"/>
    </source>
</evidence>
<feature type="domain" description="Transglutaminase-like" evidence="1">
    <location>
        <begin position="328"/>
        <end position="404"/>
    </location>
</feature>
<sequence length="682" mass="79871">MRDFLFFLAFRFVFLLYSLQNSLIMMYRFFALVWIFQVFFFNTDAQTNELPLISFRDFDLSDSPIIDSTSHAVVIVEKGRSDIQVDEAERELRVIHRYGVRIKILDKEGFDRADYVIPLYKIGNKFETISQIRGYTHYIDGKIHTVEMDKGAVFHEKVNEFVNLSKFTLPNITENCIIDIEYEIRSPDIFNYRTWRYQEDIPKLYSEYTAIIPAVYNYNVTLNGFYKLTDERSRLLKDHFLLNGRRFDCSQLTYIMKDIPAFHEESYMLAPKNYKSAINFELMQYYSTNGARQNLTKEWKDVDRELLSNRSFGGQINRENNFKRILPEIYADGDSEEDKARKIYSYIKKQIKWNKVYGKYSQFGVKEALERRNGNIGDINLTLISACNAADIEAYPVLVSTRENGLPKTIHPVISDFNYLVAQVRVNGKSYFLDASEENLPFGLLPLRCINGNGRIIYSKRSSEWIKLENELQASTHFDIAGKIDDAGQFKGKIRIIYEGLDALNRRNYIRRFSSLDAYIEERMNNSTSMQIEDGKIYQLDSLDNNLVESYEISMDFSDNLRGGAFVFNPILVNRMTKNPFNLEERNYPVDLGSKQKETYAISVQLSDGFHVERQPKNTALALPENAARYTYQSQYKEGSLMLKQELSLNKAIYEVDEYFHLKEFYSRIIQHQKLDFAFINK</sequence>
<dbReference type="SUPFAM" id="SSF54001">
    <property type="entry name" value="Cysteine proteinases"/>
    <property type="match status" value="1"/>
</dbReference>
<comment type="caution">
    <text evidence="2">The sequence shown here is derived from an EMBL/GenBank/DDBJ whole genome shotgun (WGS) entry which is preliminary data.</text>
</comment>
<dbReference type="InterPro" id="IPR038765">
    <property type="entry name" value="Papain-like_cys_pep_sf"/>
</dbReference>
<evidence type="ECO:0000313" key="2">
    <source>
        <dbReference type="EMBL" id="TYR32153.1"/>
    </source>
</evidence>
<dbReference type="Pfam" id="PF01841">
    <property type="entry name" value="Transglut_core"/>
    <property type="match status" value="1"/>
</dbReference>
<dbReference type="AlphaFoldDB" id="A0A5D4GW48"/>
<accession>A0A5D4GW48</accession>
<dbReference type="Gene3D" id="2.60.120.1130">
    <property type="match status" value="1"/>
</dbReference>
<dbReference type="Gene3D" id="3.10.620.30">
    <property type="match status" value="1"/>
</dbReference>
<dbReference type="EMBL" id="VTAV01000021">
    <property type="protein sequence ID" value="TYR32153.1"/>
    <property type="molecule type" value="Genomic_DNA"/>
</dbReference>
<proteinExistence type="predicted"/>
<evidence type="ECO:0000259" key="1">
    <source>
        <dbReference type="Pfam" id="PF01841"/>
    </source>
</evidence>
<reference evidence="2 3" key="1">
    <citation type="submission" date="2019-08" db="EMBL/GenBank/DDBJ databases">
        <title>Phlebobacter frassis gen. nov. sp. nov., a new member of family Sphingobacteriaceae isolated from sand fly rearing media.</title>
        <authorList>
            <person name="Kakumanu M.L."/>
            <person name="Marayati B.F."/>
            <person name="Wada-Katsumata A."/>
            <person name="Wasserberg G."/>
            <person name="Schal C."/>
            <person name="Apperson C.S."/>
            <person name="Ponnusamy L."/>
        </authorList>
    </citation>
    <scope>NUCLEOTIDE SEQUENCE [LARGE SCALE GENOMIC DNA]</scope>
    <source>
        <strain evidence="2 3">SSI9</strain>
    </source>
</reference>
<keyword evidence="3" id="KW-1185">Reference proteome</keyword>